<proteinExistence type="predicted"/>
<evidence type="ECO:0000259" key="1">
    <source>
        <dbReference type="SMART" id="SM00858"/>
    </source>
</evidence>
<dbReference type="SMART" id="SM00858">
    <property type="entry name" value="SAF"/>
    <property type="match status" value="1"/>
</dbReference>
<protein>
    <submittedName>
        <fullName evidence="2">Flp pilus assembly protein CpaB</fullName>
    </submittedName>
</protein>
<evidence type="ECO:0000313" key="3">
    <source>
        <dbReference type="Proteomes" id="UP001589789"/>
    </source>
</evidence>
<dbReference type="InterPro" id="IPR031571">
    <property type="entry name" value="RcpC_dom"/>
</dbReference>
<organism evidence="2 3">
    <name type="scientific">Muricoccus vinaceus</name>
    <dbReference type="NCBI Taxonomy" id="424704"/>
    <lineage>
        <taxon>Bacteria</taxon>
        <taxon>Pseudomonadati</taxon>
        <taxon>Pseudomonadota</taxon>
        <taxon>Alphaproteobacteria</taxon>
        <taxon>Acetobacterales</taxon>
        <taxon>Roseomonadaceae</taxon>
        <taxon>Muricoccus</taxon>
    </lineage>
</organism>
<comment type="caution">
    <text evidence="2">The sequence shown here is derived from an EMBL/GenBank/DDBJ whole genome shotgun (WGS) entry which is preliminary data.</text>
</comment>
<name>A0ABV6IUI1_9PROT</name>
<dbReference type="Pfam" id="PF16976">
    <property type="entry name" value="RcpC"/>
    <property type="match status" value="1"/>
</dbReference>
<sequence>MLLRILVMLSLIITAAGLGAAGMLMLAPSAPPPAARVQAAAPPPPPPARARMLVAARALPAGTLLKEDDFTIREVAPENLPEGAVPPTDEARAELRGAMLRRFMEPGAPLDRAQYLRPRDRGFLAAVLAPGKRAISIGVDVVTGTAGLIWPGDQVDLILTQELGATDAPLARRIVGETMLTDVRVIAVDQQITQGASGAEATVNRVARTVTLEVTTAQAERVAVGSRLGRVALTVRAIEPERAPVAGDTSSSLFGADVSPALARAGLSQGLSMRVIQGDESKNVVFR</sequence>
<accession>A0ABV6IUI1</accession>
<feature type="domain" description="SAF" evidence="1">
    <location>
        <begin position="50"/>
        <end position="116"/>
    </location>
</feature>
<dbReference type="InterPro" id="IPR013974">
    <property type="entry name" value="SAF"/>
</dbReference>
<dbReference type="CDD" id="cd11614">
    <property type="entry name" value="SAF_CpaB_FlgA_like"/>
    <property type="match status" value="1"/>
</dbReference>
<dbReference type="Proteomes" id="UP001589789">
    <property type="component" value="Unassembled WGS sequence"/>
</dbReference>
<dbReference type="InterPro" id="IPR017592">
    <property type="entry name" value="Pilus_assmbl_Flp-typ_CpaB"/>
</dbReference>
<dbReference type="RefSeq" id="WP_377052225.1">
    <property type="nucleotide sequence ID" value="NZ_JBHLVZ010000044.1"/>
</dbReference>
<evidence type="ECO:0000313" key="2">
    <source>
        <dbReference type="EMBL" id="MFC0387101.1"/>
    </source>
</evidence>
<dbReference type="NCBIfam" id="TIGR03177">
    <property type="entry name" value="pilus_cpaB"/>
    <property type="match status" value="1"/>
</dbReference>
<dbReference type="Pfam" id="PF08666">
    <property type="entry name" value="SAF"/>
    <property type="match status" value="1"/>
</dbReference>
<reference evidence="2 3" key="1">
    <citation type="submission" date="2024-09" db="EMBL/GenBank/DDBJ databases">
        <authorList>
            <person name="Sun Q."/>
            <person name="Mori K."/>
        </authorList>
    </citation>
    <scope>NUCLEOTIDE SEQUENCE [LARGE SCALE GENOMIC DNA]</scope>
    <source>
        <strain evidence="2 3">CCM 7468</strain>
    </source>
</reference>
<keyword evidence="3" id="KW-1185">Reference proteome</keyword>
<dbReference type="EMBL" id="JBHLVZ010000044">
    <property type="protein sequence ID" value="MFC0387101.1"/>
    <property type="molecule type" value="Genomic_DNA"/>
</dbReference>
<gene>
    <name evidence="2" type="primary">cpaB</name>
    <name evidence="2" type="ORF">ACFFIC_16300</name>
</gene>